<sequence length="697" mass="76300">MRRRDLLRATAVTAGLGLLPVNLRQALAMAAPAGGLDAVEHVVVLMQENRSFDHYYGSLRGVRGFNDPTAITLPTGKSVFYQPNGTSYVLPYPVNDQFMDGTPHDWGSSHDAWASGAMNKWFDAKGVRTMTHMRRDALPFYYALADAFTLCDAYHCSELGPTNPNRYYMFTGKIGYEPGSTTERAIGNKGWDDANHPGYTWPTYAERLQSAGVDWRVYQEWDNYGDNALEYFVPYMNAARKALASTGHVKTRTFYEKLLAASPSTQDKMLAQLAQGVATLSASERSLYDRALRRERPGTLAEVFRRDVLADRLPAVTWLVAAYEECEHPSAGPNSGAQLVSRILDGLAANPDVWNKSVFLLNYDENDGFFDHIPPPAPPVNADQGQSTVAITDEIYQNVPIGLGTRVPMMVVSPWSRGGNVCSEVFDHTSVIRFLERWTGVREPNISPWRRAVCGDLTSTLDFTGAGTYPPLPAPVATTGPRPTRPAPPSSQTFPVQETGTRPSRPLPYVLAASGRVAPDRFWIDFANTGTAGAHFYVYAGTAVRTDGPWRYTVEAGKNVSDYWAVGTPAGAYDLTVLGPNGFVRKFTGNRTIPAGNANPEVTLRYAPTEDRVYFKITNSGGQPVTISVKPNNRSGGPWSYPVAAGASTEDYVSTSGTEGWYDLTASTTGFSRRFAGHMENGKQRASDPRMGAGPSR</sequence>
<dbReference type="PANTHER" id="PTHR31956:SF1">
    <property type="entry name" value="NON-SPECIFIC PHOSPHOLIPASE C1"/>
    <property type="match status" value="1"/>
</dbReference>
<feature type="domain" description="Bacterial phospholipase C C-terminal" evidence="4">
    <location>
        <begin position="503"/>
        <end position="590"/>
    </location>
</feature>
<evidence type="ECO:0000256" key="1">
    <source>
        <dbReference type="ARBA" id="ARBA00022801"/>
    </source>
</evidence>
<keyword evidence="1" id="KW-0378">Hydrolase</keyword>
<dbReference type="GO" id="GO:0034480">
    <property type="term" value="F:phosphatidylcholine phospholipase C activity"/>
    <property type="evidence" value="ECO:0007669"/>
    <property type="project" value="InterPro"/>
</dbReference>
<dbReference type="PANTHER" id="PTHR31956">
    <property type="entry name" value="NON-SPECIFIC PHOSPHOLIPASE C4-RELATED"/>
    <property type="match status" value="1"/>
</dbReference>
<organism evidence="5 6">
    <name type="scientific">Actinocrispum wychmicini</name>
    <dbReference type="NCBI Taxonomy" id="1213861"/>
    <lineage>
        <taxon>Bacteria</taxon>
        <taxon>Bacillati</taxon>
        <taxon>Actinomycetota</taxon>
        <taxon>Actinomycetes</taxon>
        <taxon>Pseudonocardiales</taxon>
        <taxon>Pseudonocardiaceae</taxon>
        <taxon>Actinocrispum</taxon>
    </lineage>
</organism>
<keyword evidence="2" id="KW-0843">Virulence</keyword>
<comment type="caution">
    <text evidence="5">The sequence shown here is derived from an EMBL/GenBank/DDBJ whole genome shotgun (WGS) entry which is preliminary data.</text>
</comment>
<dbReference type="InterPro" id="IPR017767">
    <property type="entry name" value="PC-PLC"/>
</dbReference>
<evidence type="ECO:0000313" key="6">
    <source>
        <dbReference type="Proteomes" id="UP000295680"/>
    </source>
</evidence>
<dbReference type="CDD" id="cd16014">
    <property type="entry name" value="PLC"/>
    <property type="match status" value="1"/>
</dbReference>
<reference evidence="5 6" key="1">
    <citation type="submission" date="2019-03" db="EMBL/GenBank/DDBJ databases">
        <title>Genomic Encyclopedia of Type Strains, Phase IV (KMG-IV): sequencing the most valuable type-strain genomes for metagenomic binning, comparative biology and taxonomic classification.</title>
        <authorList>
            <person name="Goeker M."/>
        </authorList>
    </citation>
    <scope>NUCLEOTIDE SEQUENCE [LARGE SCALE GENOMIC DNA]</scope>
    <source>
        <strain evidence="5 6">DSM 45934</strain>
    </source>
</reference>
<dbReference type="Pfam" id="PF05506">
    <property type="entry name" value="PLipase_C_C"/>
    <property type="match status" value="2"/>
</dbReference>
<name>A0A4V2S839_9PSEU</name>
<accession>A0A4V2S839</accession>
<gene>
    <name evidence="5" type="ORF">EV192_102518</name>
</gene>
<dbReference type="AlphaFoldDB" id="A0A4V2S839"/>
<feature type="region of interest" description="Disordered" evidence="3">
    <location>
        <begin position="478"/>
        <end position="507"/>
    </location>
</feature>
<dbReference type="RefSeq" id="WP_132114103.1">
    <property type="nucleotide sequence ID" value="NZ_SLWS01000002.1"/>
</dbReference>
<evidence type="ECO:0000259" key="4">
    <source>
        <dbReference type="Pfam" id="PF05506"/>
    </source>
</evidence>
<feature type="compositionally biased region" description="Polar residues" evidence="3">
    <location>
        <begin position="490"/>
        <end position="502"/>
    </location>
</feature>
<keyword evidence="6" id="KW-1185">Reference proteome</keyword>
<dbReference type="NCBIfam" id="TIGR03396">
    <property type="entry name" value="PC_PLC"/>
    <property type="match status" value="1"/>
</dbReference>
<dbReference type="InterPro" id="IPR017850">
    <property type="entry name" value="Alkaline_phosphatase_core_sf"/>
</dbReference>
<protein>
    <submittedName>
        <fullName evidence="5">Phospholipase C</fullName>
    </submittedName>
</protein>
<evidence type="ECO:0000313" key="5">
    <source>
        <dbReference type="EMBL" id="TCO62380.1"/>
    </source>
</evidence>
<dbReference type="Proteomes" id="UP000295680">
    <property type="component" value="Unassembled WGS sequence"/>
</dbReference>
<dbReference type="EMBL" id="SLWS01000002">
    <property type="protein sequence ID" value="TCO62380.1"/>
    <property type="molecule type" value="Genomic_DNA"/>
</dbReference>
<dbReference type="OrthoDB" id="4181857at2"/>
<feature type="domain" description="Bacterial phospholipase C C-terminal" evidence="4">
    <location>
        <begin position="600"/>
        <end position="678"/>
    </location>
</feature>
<dbReference type="Gene3D" id="3.40.720.10">
    <property type="entry name" value="Alkaline Phosphatase, subunit A"/>
    <property type="match status" value="2"/>
</dbReference>
<dbReference type="InterPro" id="IPR007312">
    <property type="entry name" value="Phosphoesterase"/>
</dbReference>
<dbReference type="Pfam" id="PF04185">
    <property type="entry name" value="Phosphoesterase"/>
    <property type="match status" value="1"/>
</dbReference>
<evidence type="ECO:0000256" key="3">
    <source>
        <dbReference type="SAM" id="MobiDB-lite"/>
    </source>
</evidence>
<dbReference type="GO" id="GO:0016042">
    <property type="term" value="P:lipid catabolic process"/>
    <property type="evidence" value="ECO:0007669"/>
    <property type="project" value="InterPro"/>
</dbReference>
<evidence type="ECO:0000256" key="2">
    <source>
        <dbReference type="ARBA" id="ARBA00023026"/>
    </source>
</evidence>
<dbReference type="InterPro" id="IPR008475">
    <property type="entry name" value="PLipase_C_C"/>
</dbReference>
<proteinExistence type="predicted"/>